<keyword evidence="2" id="KW-0808">Transferase</keyword>
<evidence type="ECO:0000256" key="1">
    <source>
        <dbReference type="ARBA" id="ARBA00010688"/>
    </source>
</evidence>
<keyword evidence="5" id="KW-0067">ATP-binding</keyword>
<evidence type="ECO:0000259" key="6">
    <source>
        <dbReference type="Pfam" id="PF00294"/>
    </source>
</evidence>
<dbReference type="GO" id="GO:0016301">
    <property type="term" value="F:kinase activity"/>
    <property type="evidence" value="ECO:0007669"/>
    <property type="project" value="UniProtKB-KW"/>
</dbReference>
<dbReference type="SUPFAM" id="SSF53613">
    <property type="entry name" value="Ribokinase-like"/>
    <property type="match status" value="1"/>
</dbReference>
<dbReference type="PROSITE" id="PS00584">
    <property type="entry name" value="PFKB_KINASES_2"/>
    <property type="match status" value="1"/>
</dbReference>
<dbReference type="Proteomes" id="UP000606935">
    <property type="component" value="Unassembled WGS sequence"/>
</dbReference>
<evidence type="ECO:0000256" key="5">
    <source>
        <dbReference type="ARBA" id="ARBA00022840"/>
    </source>
</evidence>
<dbReference type="RefSeq" id="WP_188689483.1">
    <property type="nucleotide sequence ID" value="NZ_BMLS01000001.1"/>
</dbReference>
<name>A0A917YS37_9ALTE</name>
<evidence type="ECO:0000256" key="4">
    <source>
        <dbReference type="ARBA" id="ARBA00022777"/>
    </source>
</evidence>
<dbReference type="PANTHER" id="PTHR43085">
    <property type="entry name" value="HEXOKINASE FAMILY MEMBER"/>
    <property type="match status" value="1"/>
</dbReference>
<evidence type="ECO:0000313" key="7">
    <source>
        <dbReference type="EMBL" id="GGO64413.1"/>
    </source>
</evidence>
<keyword evidence="3" id="KW-0547">Nucleotide-binding</keyword>
<dbReference type="InterPro" id="IPR011611">
    <property type="entry name" value="PfkB_dom"/>
</dbReference>
<organism evidence="7 8">
    <name type="scientific">Bowmanella pacifica</name>
    <dbReference type="NCBI Taxonomy" id="502051"/>
    <lineage>
        <taxon>Bacteria</taxon>
        <taxon>Pseudomonadati</taxon>
        <taxon>Pseudomonadota</taxon>
        <taxon>Gammaproteobacteria</taxon>
        <taxon>Alteromonadales</taxon>
        <taxon>Alteromonadaceae</taxon>
        <taxon>Bowmanella</taxon>
    </lineage>
</organism>
<keyword evidence="4" id="KW-0418">Kinase</keyword>
<dbReference type="AlphaFoldDB" id="A0A917YS37"/>
<dbReference type="PANTHER" id="PTHR43085:SF1">
    <property type="entry name" value="PSEUDOURIDINE KINASE-RELATED"/>
    <property type="match status" value="1"/>
</dbReference>
<protein>
    <submittedName>
        <fullName evidence="7">Fructokinase</fullName>
    </submittedName>
</protein>
<dbReference type="CDD" id="cd01167">
    <property type="entry name" value="bac_FRK"/>
    <property type="match status" value="1"/>
</dbReference>
<dbReference type="GO" id="GO:0005524">
    <property type="term" value="F:ATP binding"/>
    <property type="evidence" value="ECO:0007669"/>
    <property type="project" value="UniProtKB-KW"/>
</dbReference>
<keyword evidence="8" id="KW-1185">Reference proteome</keyword>
<dbReference type="InterPro" id="IPR050306">
    <property type="entry name" value="PfkB_Carbo_kinase"/>
</dbReference>
<dbReference type="Gene3D" id="3.40.1190.20">
    <property type="match status" value="1"/>
</dbReference>
<gene>
    <name evidence="7" type="primary">scrK</name>
    <name evidence="7" type="ORF">GCM10010982_03750</name>
</gene>
<feature type="domain" description="Carbohydrate kinase PfkB" evidence="6">
    <location>
        <begin position="1"/>
        <end position="309"/>
    </location>
</feature>
<dbReference type="Pfam" id="PF00294">
    <property type="entry name" value="PfkB"/>
    <property type="match status" value="1"/>
</dbReference>
<reference evidence="7" key="2">
    <citation type="submission" date="2020-09" db="EMBL/GenBank/DDBJ databases">
        <authorList>
            <person name="Sun Q."/>
            <person name="Zhou Y."/>
        </authorList>
    </citation>
    <scope>NUCLEOTIDE SEQUENCE</scope>
    <source>
        <strain evidence="7">CGMCC 1.7086</strain>
    </source>
</reference>
<dbReference type="InterPro" id="IPR002173">
    <property type="entry name" value="Carboh/pur_kinase_PfkB_CS"/>
</dbReference>
<evidence type="ECO:0000313" key="8">
    <source>
        <dbReference type="Proteomes" id="UP000606935"/>
    </source>
</evidence>
<sequence>MSKVICFGEALIDFLNIDKQQSDRLSLNGFRQYPGGAPANAAVAVAKLGGEAWFAGQVGEDMFGDFLAEALQAYGVNTRYLSRHPVAKTALAFVELDEHGDRRFSFYRQDSADLLLEYEQVEEGWFAGASIFHFCSNTLTSLSMASVTRHALDMARAANCLVSFDVNLRHNLWAGGQVKREVVNELVAEADILKFSTEELIYLAGGNVQGYMDKLMAGRCCLLVVTDGGGSIHYRSKTCTGDYQPPKVKVADTTAGGDGFIGGLLYVLSRAPKASELLNTPSQLLGLIQFAACCGALAVTRPGAFPALPELAEVQNMARELALSESHIFFN</sequence>
<accession>A0A917YS37</accession>
<comment type="similarity">
    <text evidence="1">Belongs to the carbohydrate kinase PfkB family.</text>
</comment>
<comment type="caution">
    <text evidence="7">The sequence shown here is derived from an EMBL/GenBank/DDBJ whole genome shotgun (WGS) entry which is preliminary data.</text>
</comment>
<reference evidence="7" key="1">
    <citation type="journal article" date="2014" name="Int. J. Syst. Evol. Microbiol.">
        <title>Complete genome sequence of Corynebacterium casei LMG S-19264T (=DSM 44701T), isolated from a smear-ripened cheese.</title>
        <authorList>
            <consortium name="US DOE Joint Genome Institute (JGI-PGF)"/>
            <person name="Walter F."/>
            <person name="Albersmeier A."/>
            <person name="Kalinowski J."/>
            <person name="Ruckert C."/>
        </authorList>
    </citation>
    <scope>NUCLEOTIDE SEQUENCE</scope>
    <source>
        <strain evidence="7">CGMCC 1.7086</strain>
    </source>
</reference>
<evidence type="ECO:0000256" key="2">
    <source>
        <dbReference type="ARBA" id="ARBA00022679"/>
    </source>
</evidence>
<dbReference type="EMBL" id="BMLS01000001">
    <property type="protein sequence ID" value="GGO64413.1"/>
    <property type="molecule type" value="Genomic_DNA"/>
</dbReference>
<proteinExistence type="inferred from homology"/>
<dbReference type="InterPro" id="IPR029056">
    <property type="entry name" value="Ribokinase-like"/>
</dbReference>
<evidence type="ECO:0000256" key="3">
    <source>
        <dbReference type="ARBA" id="ARBA00022741"/>
    </source>
</evidence>